<evidence type="ECO:0000259" key="2">
    <source>
        <dbReference type="SMART" id="SM00909"/>
    </source>
</evidence>
<dbReference type="EMBL" id="BLYL01000007">
    <property type="protein sequence ID" value="GFO94376.1"/>
    <property type="molecule type" value="Genomic_DNA"/>
</dbReference>
<reference evidence="3" key="1">
    <citation type="submission" date="2020-06" db="EMBL/GenBank/DDBJ databases">
        <title>Characterization of fructooligosaccharide metabolism and fructooligosaccharide-degrading enzymes in human commensal butyrate producers.</title>
        <authorList>
            <person name="Tanno H."/>
            <person name="Fujii T."/>
            <person name="Hirano K."/>
            <person name="Maeno S."/>
            <person name="Tonozuka T."/>
            <person name="Sakamoto M."/>
            <person name="Ohkuma M."/>
            <person name="Tochio T."/>
            <person name="Endo A."/>
        </authorList>
    </citation>
    <scope>NUCLEOTIDE SEQUENCE</scope>
    <source>
        <strain evidence="3">JCM 31265</strain>
    </source>
</reference>
<sequence>MTTKKRIMLTAVVMAAVVILVACGSDSKNGRKKNSADNSDENLTLYYANSTWTDLFPEVFTRDQLVTTENLIDTVMNALMDSGEMTDKQVPVPQGVTYQRYTYDGQATINLMFNVDWEATDTYEMVLSKAAFVRTLTQIESVKKVVYEYTDIANENSIVREELTNDSFSDMDNFMNPHEEYNIYMPDSTGQKLVQKTIDLDRSAPESLEEQMVAGLRMSYDGTVVPLNEKTVVKSVTVDDADDVCTITFNESFADGTAGVDDEILVYSVVDSLMELEDVKSVQINVDNTNNRLNNIDLSRKFTADYSKLEI</sequence>
<feature type="signal peptide" evidence="1">
    <location>
        <begin position="1"/>
        <end position="24"/>
    </location>
</feature>
<evidence type="ECO:0000256" key="1">
    <source>
        <dbReference type="SAM" id="SignalP"/>
    </source>
</evidence>
<keyword evidence="1" id="KW-0732">Signal</keyword>
<dbReference type="AlphaFoldDB" id="A0AAI9K6I9"/>
<accession>A0AAI9K6I9</accession>
<dbReference type="RefSeq" id="WP_117874671.1">
    <property type="nucleotide sequence ID" value="NZ_BLYL01000007.1"/>
</dbReference>
<dbReference type="Pfam" id="PF10646">
    <property type="entry name" value="Germane"/>
    <property type="match status" value="2"/>
</dbReference>
<dbReference type="PROSITE" id="PS51257">
    <property type="entry name" value="PROKAR_LIPOPROTEIN"/>
    <property type="match status" value="1"/>
</dbReference>
<gene>
    <name evidence="3" type="ORF">COEU31_14220</name>
</gene>
<feature type="domain" description="GerMN" evidence="2">
    <location>
        <begin position="205"/>
        <end position="295"/>
    </location>
</feature>
<organism evidence="3 4">
    <name type="scientific">Coprococcus eutactus</name>
    <dbReference type="NCBI Taxonomy" id="33043"/>
    <lineage>
        <taxon>Bacteria</taxon>
        <taxon>Bacillati</taxon>
        <taxon>Bacillota</taxon>
        <taxon>Clostridia</taxon>
        <taxon>Lachnospirales</taxon>
        <taxon>Lachnospiraceae</taxon>
        <taxon>Coprococcus</taxon>
    </lineage>
</organism>
<feature type="chain" id="PRO_5042596136" description="GerMN domain-containing protein" evidence="1">
    <location>
        <begin position="25"/>
        <end position="311"/>
    </location>
</feature>
<proteinExistence type="predicted"/>
<dbReference type="SMART" id="SM00909">
    <property type="entry name" value="Germane"/>
    <property type="match status" value="1"/>
</dbReference>
<protein>
    <recommendedName>
        <fullName evidence="2">GerMN domain-containing protein</fullName>
    </recommendedName>
</protein>
<evidence type="ECO:0000313" key="3">
    <source>
        <dbReference type="EMBL" id="GFO94376.1"/>
    </source>
</evidence>
<comment type="caution">
    <text evidence="3">The sequence shown here is derived from an EMBL/GenBank/DDBJ whole genome shotgun (WGS) entry which is preliminary data.</text>
</comment>
<evidence type="ECO:0000313" key="4">
    <source>
        <dbReference type="Proteomes" id="UP000660047"/>
    </source>
</evidence>
<dbReference type="InterPro" id="IPR019606">
    <property type="entry name" value="GerMN"/>
</dbReference>
<dbReference type="Proteomes" id="UP000660047">
    <property type="component" value="Unassembled WGS sequence"/>
</dbReference>
<name>A0AAI9K6I9_9FIRM</name>